<protein>
    <submittedName>
        <fullName evidence="2">HET-domain-containing protein</fullName>
    </submittedName>
</protein>
<dbReference type="EMBL" id="ML996114">
    <property type="protein sequence ID" value="KAF2737685.1"/>
    <property type="molecule type" value="Genomic_DNA"/>
</dbReference>
<dbReference type="AlphaFoldDB" id="A0A9P4V6S1"/>
<accession>A0A9P4V6S1</accession>
<dbReference type="PANTHER" id="PTHR24148">
    <property type="entry name" value="ANKYRIN REPEAT DOMAIN-CONTAINING PROTEIN 39 HOMOLOG-RELATED"/>
    <property type="match status" value="1"/>
</dbReference>
<evidence type="ECO:0000313" key="3">
    <source>
        <dbReference type="Proteomes" id="UP000799444"/>
    </source>
</evidence>
<evidence type="ECO:0000259" key="1">
    <source>
        <dbReference type="Pfam" id="PF06985"/>
    </source>
</evidence>
<dbReference type="OrthoDB" id="194358at2759"/>
<comment type="caution">
    <text evidence="2">The sequence shown here is derived from an EMBL/GenBank/DDBJ whole genome shotgun (WGS) entry which is preliminary data.</text>
</comment>
<organism evidence="2 3">
    <name type="scientific">Polyplosphaeria fusca</name>
    <dbReference type="NCBI Taxonomy" id="682080"/>
    <lineage>
        <taxon>Eukaryota</taxon>
        <taxon>Fungi</taxon>
        <taxon>Dikarya</taxon>
        <taxon>Ascomycota</taxon>
        <taxon>Pezizomycotina</taxon>
        <taxon>Dothideomycetes</taxon>
        <taxon>Pleosporomycetidae</taxon>
        <taxon>Pleosporales</taxon>
        <taxon>Tetraplosphaeriaceae</taxon>
        <taxon>Polyplosphaeria</taxon>
    </lineage>
</organism>
<reference evidence="2" key="1">
    <citation type="journal article" date="2020" name="Stud. Mycol.">
        <title>101 Dothideomycetes genomes: a test case for predicting lifestyles and emergence of pathogens.</title>
        <authorList>
            <person name="Haridas S."/>
            <person name="Albert R."/>
            <person name="Binder M."/>
            <person name="Bloem J."/>
            <person name="Labutti K."/>
            <person name="Salamov A."/>
            <person name="Andreopoulos B."/>
            <person name="Baker S."/>
            <person name="Barry K."/>
            <person name="Bills G."/>
            <person name="Bluhm B."/>
            <person name="Cannon C."/>
            <person name="Castanera R."/>
            <person name="Culley D."/>
            <person name="Daum C."/>
            <person name="Ezra D."/>
            <person name="Gonzalez J."/>
            <person name="Henrissat B."/>
            <person name="Kuo A."/>
            <person name="Liang C."/>
            <person name="Lipzen A."/>
            <person name="Lutzoni F."/>
            <person name="Magnuson J."/>
            <person name="Mondo S."/>
            <person name="Nolan M."/>
            <person name="Ohm R."/>
            <person name="Pangilinan J."/>
            <person name="Park H.-J."/>
            <person name="Ramirez L."/>
            <person name="Alfaro M."/>
            <person name="Sun H."/>
            <person name="Tritt A."/>
            <person name="Yoshinaga Y."/>
            <person name="Zwiers L.-H."/>
            <person name="Turgeon B."/>
            <person name="Goodwin S."/>
            <person name="Spatafora J."/>
            <person name="Crous P."/>
            <person name="Grigoriev I."/>
        </authorList>
    </citation>
    <scope>NUCLEOTIDE SEQUENCE</scope>
    <source>
        <strain evidence="2">CBS 125425</strain>
    </source>
</reference>
<dbReference type="PANTHER" id="PTHR24148:SF78">
    <property type="entry name" value="HETEROKARYON INCOMPATIBILITY DOMAIN-CONTAINING PROTEIN"/>
    <property type="match status" value="1"/>
</dbReference>
<dbReference type="Proteomes" id="UP000799444">
    <property type="component" value="Unassembled WGS sequence"/>
</dbReference>
<feature type="domain" description="Heterokaryon incompatibility" evidence="1">
    <location>
        <begin position="46"/>
        <end position="192"/>
    </location>
</feature>
<keyword evidence="3" id="KW-1185">Reference proteome</keyword>
<gene>
    <name evidence="2" type="ORF">EJ04DRAFT_398224</name>
</gene>
<name>A0A9P4V6S1_9PLEO</name>
<dbReference type="InterPro" id="IPR052895">
    <property type="entry name" value="HetReg/Transcr_Mod"/>
</dbReference>
<sequence>MDIFSYEPMDLERPAFRLLHLLQGEGLAIECMLYQAYCDGIDTIPYEALSYTWGSQQRTSTVMVNGRTLRVTENLYSALQHLRLKNEDRVLWIDAVCINQENQRERGHQVEQMSRIYSEAEEVIIWLGPATYETDVFMESLWRVEEHYLVWELVRCTNYWQSLPSYSTNTSRKGLSALLMRPWFRRIWILQEVANAKRARVWCGTKSIKARTFSLAPLLVGIRPERHCKAVLDIMPGPSRKNSWWGENRSLYNLLLKFSESEASDPRDKVYALLGISSDAHDTDNLRPDYTKDIQTVVYDTSGLLFGSSGALYRTMPELLANIAALNAEYFCRLLETSDVNEIEHFLMRQ</sequence>
<dbReference type="Pfam" id="PF06985">
    <property type="entry name" value="HET"/>
    <property type="match status" value="1"/>
</dbReference>
<feature type="non-terminal residue" evidence="2">
    <location>
        <position position="350"/>
    </location>
</feature>
<evidence type="ECO:0000313" key="2">
    <source>
        <dbReference type="EMBL" id="KAF2737685.1"/>
    </source>
</evidence>
<dbReference type="InterPro" id="IPR010730">
    <property type="entry name" value="HET"/>
</dbReference>
<proteinExistence type="predicted"/>